<name>A0A419QIF6_CLOSI</name>
<reference evidence="1 2" key="1">
    <citation type="journal article" date="2018" name="Biotechnol. Adv.">
        <title>Improved genomic resources and new bioinformatic workflow for the carcinogenic parasite Clonorchis sinensis: Biotechnological implications.</title>
        <authorList>
            <person name="Wang D."/>
            <person name="Korhonen P.K."/>
            <person name="Gasser R.B."/>
            <person name="Young N.D."/>
        </authorList>
    </citation>
    <scope>NUCLEOTIDE SEQUENCE [LARGE SCALE GENOMIC DNA]</scope>
    <source>
        <strain evidence="1">Cs-k2</strain>
    </source>
</reference>
<dbReference type="InParanoid" id="A0A419QIF6"/>
<evidence type="ECO:0000313" key="2">
    <source>
        <dbReference type="Proteomes" id="UP000286415"/>
    </source>
</evidence>
<organism evidence="1 2">
    <name type="scientific">Clonorchis sinensis</name>
    <name type="common">Chinese liver fluke</name>
    <dbReference type="NCBI Taxonomy" id="79923"/>
    <lineage>
        <taxon>Eukaryota</taxon>
        <taxon>Metazoa</taxon>
        <taxon>Spiralia</taxon>
        <taxon>Lophotrochozoa</taxon>
        <taxon>Platyhelminthes</taxon>
        <taxon>Trematoda</taxon>
        <taxon>Digenea</taxon>
        <taxon>Opisthorchiida</taxon>
        <taxon>Opisthorchiata</taxon>
        <taxon>Opisthorchiidae</taxon>
        <taxon>Clonorchis</taxon>
    </lineage>
</organism>
<dbReference type="Proteomes" id="UP000286415">
    <property type="component" value="Unassembled WGS sequence"/>
</dbReference>
<evidence type="ECO:0000313" key="1">
    <source>
        <dbReference type="EMBL" id="KAG5444717.1"/>
    </source>
</evidence>
<protein>
    <submittedName>
        <fullName evidence="1">Uncharacterized protein</fullName>
    </submittedName>
</protein>
<keyword evidence="2" id="KW-1185">Reference proteome</keyword>
<sequence length="161" mass="18211">MVLSEIQCLEEVGWLVPQTQVPAVSSALDISFQWPLVSNIAPSGKASEDQLGDVSSIFCTFHFLALSVPPSFSVVCMALSFIWSRMMHQVELWLWSRVICHRVSSKNTVPSEIQCLDKVGWVVSQTKVSAFRSALGVCPVAIYIRHRPVAKRLRSRFWYFH</sequence>
<dbReference type="AlphaFoldDB" id="A0A419QIF6"/>
<gene>
    <name evidence="1" type="ORF">CSKR_112904</name>
</gene>
<dbReference type="EMBL" id="NIRI02000056">
    <property type="protein sequence ID" value="KAG5444717.1"/>
    <property type="molecule type" value="Genomic_DNA"/>
</dbReference>
<accession>A0A419QIF6</accession>
<reference evidence="1 2" key="2">
    <citation type="journal article" date="2021" name="Genomics">
        <title>High-quality reference genome for Clonorchis sinensis.</title>
        <authorList>
            <person name="Young N.D."/>
            <person name="Stroehlein A.J."/>
            <person name="Kinkar L."/>
            <person name="Wang T."/>
            <person name="Sohn W.M."/>
            <person name="Chang B.C.H."/>
            <person name="Kaur P."/>
            <person name="Weisz D."/>
            <person name="Dudchenko O."/>
            <person name="Aiden E.L."/>
            <person name="Korhonen P.K."/>
            <person name="Gasser R.B."/>
        </authorList>
    </citation>
    <scope>NUCLEOTIDE SEQUENCE [LARGE SCALE GENOMIC DNA]</scope>
    <source>
        <strain evidence="1">Cs-k2</strain>
    </source>
</reference>
<comment type="caution">
    <text evidence="1">The sequence shown here is derived from an EMBL/GenBank/DDBJ whole genome shotgun (WGS) entry which is preliminary data.</text>
</comment>
<proteinExistence type="predicted"/>